<dbReference type="EMBL" id="JAHMHS010000059">
    <property type="protein sequence ID" value="KAK1723896.1"/>
    <property type="molecule type" value="Genomic_DNA"/>
</dbReference>
<comment type="caution">
    <text evidence="1">The sequence shown here is derived from an EMBL/GenBank/DDBJ whole genome shotgun (WGS) entry which is preliminary data.</text>
</comment>
<organism evidence="1 2">
    <name type="scientific">Glomerella acutata</name>
    <name type="common">Colletotrichum acutatum</name>
    <dbReference type="NCBI Taxonomy" id="27357"/>
    <lineage>
        <taxon>Eukaryota</taxon>
        <taxon>Fungi</taxon>
        <taxon>Dikarya</taxon>
        <taxon>Ascomycota</taxon>
        <taxon>Pezizomycotina</taxon>
        <taxon>Sordariomycetes</taxon>
        <taxon>Hypocreomycetidae</taxon>
        <taxon>Glomerellales</taxon>
        <taxon>Glomerellaceae</taxon>
        <taxon>Colletotrichum</taxon>
        <taxon>Colletotrichum acutatum species complex</taxon>
    </lineage>
</organism>
<dbReference type="AlphaFoldDB" id="A0AAD8UM64"/>
<dbReference type="SUPFAM" id="SSF75304">
    <property type="entry name" value="Amidase signature (AS) enzymes"/>
    <property type="match status" value="1"/>
</dbReference>
<gene>
    <name evidence="1" type="ORF">BDZ83DRAFT_731585</name>
</gene>
<protein>
    <recommendedName>
        <fullName evidence="3">Amidase domain-containing protein</fullName>
    </recommendedName>
</protein>
<keyword evidence="2" id="KW-1185">Reference proteome</keyword>
<dbReference type="RefSeq" id="XP_060363951.1">
    <property type="nucleotide sequence ID" value="XM_060512874.1"/>
</dbReference>
<evidence type="ECO:0000313" key="2">
    <source>
        <dbReference type="Proteomes" id="UP001244207"/>
    </source>
</evidence>
<evidence type="ECO:0008006" key="3">
    <source>
        <dbReference type="Google" id="ProtNLM"/>
    </source>
</evidence>
<sequence>MTSRPHGLTATQVIELLQSDTVTICPLSMVLPFTEGISQVLIALPSQSTDVFGIEDDEPARDILLKEMSIALSKTPMWSTAGPGTISAIEAAAVILRERGIKVEEISFPPGMSDPKELERLQEVITQAEARVSFLREYRIDKDNLAPELHEIVENNDRITHKERAQASDSAENEAPVGLGDMGRATFNTMWTVSVSLHLSPARLEDNLQGSYMPVVNIPAFSGSDDMPMGVSLVGPRFRDQQLLRTAPVLAEILRDWAPIQL</sequence>
<accession>A0AAD8UM64</accession>
<dbReference type="Gene3D" id="3.90.1300.10">
    <property type="entry name" value="Amidase signature (AS) domain"/>
    <property type="match status" value="1"/>
</dbReference>
<name>A0AAD8UM64_GLOAC</name>
<reference evidence="1" key="1">
    <citation type="submission" date="2021-12" db="EMBL/GenBank/DDBJ databases">
        <title>Comparative genomics, transcriptomics and evolutionary studies reveal genomic signatures of adaptation to plant cell wall in hemibiotrophic fungi.</title>
        <authorList>
            <consortium name="DOE Joint Genome Institute"/>
            <person name="Baroncelli R."/>
            <person name="Diaz J.F."/>
            <person name="Benocci T."/>
            <person name="Peng M."/>
            <person name="Battaglia E."/>
            <person name="Haridas S."/>
            <person name="Andreopoulos W."/>
            <person name="Labutti K."/>
            <person name="Pangilinan J."/>
            <person name="Floch G.L."/>
            <person name="Makela M.R."/>
            <person name="Henrissat B."/>
            <person name="Grigoriev I.V."/>
            <person name="Crouch J.A."/>
            <person name="De Vries R.P."/>
            <person name="Sukno S.A."/>
            <person name="Thon M.R."/>
        </authorList>
    </citation>
    <scope>NUCLEOTIDE SEQUENCE</scope>
    <source>
        <strain evidence="1">CBS 112980</strain>
    </source>
</reference>
<dbReference type="InterPro" id="IPR036928">
    <property type="entry name" value="AS_sf"/>
</dbReference>
<dbReference type="GeneID" id="85396772"/>
<dbReference type="Proteomes" id="UP001244207">
    <property type="component" value="Unassembled WGS sequence"/>
</dbReference>
<evidence type="ECO:0000313" key="1">
    <source>
        <dbReference type="EMBL" id="KAK1723896.1"/>
    </source>
</evidence>
<proteinExistence type="predicted"/>